<dbReference type="InParanoid" id="A0A4R6QEP1"/>
<gene>
    <name evidence="1" type="ORF">DES47_1162</name>
</gene>
<dbReference type="Pfam" id="PF19420">
    <property type="entry name" value="DDAH_eukar"/>
    <property type="match status" value="1"/>
</dbReference>
<protein>
    <submittedName>
        <fullName evidence="1">Amidinotransferase</fullName>
    </submittedName>
</protein>
<dbReference type="AlphaFoldDB" id="A0A4R6QEP1"/>
<comment type="caution">
    <text evidence="1">The sequence shown here is derived from an EMBL/GenBank/DDBJ whole genome shotgun (WGS) entry which is preliminary data.</text>
</comment>
<accession>A0A4R6QEP1</accession>
<dbReference type="PANTHER" id="PTHR43224">
    <property type="entry name" value="AMIDINOTRANSFERASE"/>
    <property type="match status" value="1"/>
</dbReference>
<keyword evidence="1" id="KW-0808">Transferase</keyword>
<dbReference type="GO" id="GO:0016740">
    <property type="term" value="F:transferase activity"/>
    <property type="evidence" value="ECO:0007669"/>
    <property type="project" value="UniProtKB-KW"/>
</dbReference>
<dbReference type="Gene3D" id="3.75.10.10">
    <property type="entry name" value="L-arginine/glycine Amidinotransferase, Chain A"/>
    <property type="match status" value="1"/>
</dbReference>
<name>A0A4R6QEP1_9BURK</name>
<reference evidence="1 2" key="1">
    <citation type="submission" date="2019-03" db="EMBL/GenBank/DDBJ databases">
        <title>Genomic Encyclopedia of Type Strains, Phase IV (KMG-IV): sequencing the most valuable type-strain genomes for metagenomic binning, comparative biology and taxonomic classification.</title>
        <authorList>
            <person name="Goeker M."/>
        </authorList>
    </citation>
    <scope>NUCLEOTIDE SEQUENCE [LARGE SCALE GENOMIC DNA]</scope>
    <source>
        <strain evidence="1 2">DSM 16998</strain>
    </source>
</reference>
<dbReference type="Proteomes" id="UP000295361">
    <property type="component" value="Unassembled WGS sequence"/>
</dbReference>
<evidence type="ECO:0000313" key="1">
    <source>
        <dbReference type="EMBL" id="TDP60403.1"/>
    </source>
</evidence>
<proteinExistence type="predicted"/>
<sequence length="167" mass="18070">MVLDHVERVAYPARSNRANAVALERFCTHFGFEPMAFGSADSAGREIYHTNVLMCIGSAFAIVGLDLIPEIRRRDEIAVRLRQSGRELIVLGEEQISELAGNAMELAGSAGPLLAISTRAKAALSNDQRAQLRHHATLLPLSVSSIELAGGSVRRMLAGVHLTRRTA</sequence>
<keyword evidence="2" id="KW-1185">Reference proteome</keyword>
<dbReference type="EMBL" id="SNXS01000016">
    <property type="protein sequence ID" value="TDP60403.1"/>
    <property type="molecule type" value="Genomic_DNA"/>
</dbReference>
<dbReference type="SUPFAM" id="SSF55909">
    <property type="entry name" value="Pentein"/>
    <property type="match status" value="1"/>
</dbReference>
<organism evidence="1 2">
    <name type="scientific">Roseateles toxinivorans</name>
    <dbReference type="NCBI Taxonomy" id="270368"/>
    <lineage>
        <taxon>Bacteria</taxon>
        <taxon>Pseudomonadati</taxon>
        <taxon>Pseudomonadota</taxon>
        <taxon>Betaproteobacteria</taxon>
        <taxon>Burkholderiales</taxon>
        <taxon>Sphaerotilaceae</taxon>
        <taxon>Roseateles</taxon>
    </lineage>
</organism>
<dbReference type="InterPro" id="IPR014541">
    <property type="entry name" value="Amdntrnsf_FN0238"/>
</dbReference>
<evidence type="ECO:0000313" key="2">
    <source>
        <dbReference type="Proteomes" id="UP000295361"/>
    </source>
</evidence>
<dbReference type="PANTHER" id="PTHR43224:SF1">
    <property type="entry name" value="AMIDINOTRANSFERASE"/>
    <property type="match status" value="1"/>
</dbReference>